<proteinExistence type="predicted"/>
<dbReference type="EMBL" id="CM037158">
    <property type="protein sequence ID" value="KAH7851013.1"/>
    <property type="molecule type" value="Genomic_DNA"/>
</dbReference>
<name>A0ACB7YC45_9ERIC</name>
<keyword evidence="2" id="KW-1185">Reference proteome</keyword>
<organism evidence="1 2">
    <name type="scientific">Vaccinium darrowii</name>
    <dbReference type="NCBI Taxonomy" id="229202"/>
    <lineage>
        <taxon>Eukaryota</taxon>
        <taxon>Viridiplantae</taxon>
        <taxon>Streptophyta</taxon>
        <taxon>Embryophyta</taxon>
        <taxon>Tracheophyta</taxon>
        <taxon>Spermatophyta</taxon>
        <taxon>Magnoliopsida</taxon>
        <taxon>eudicotyledons</taxon>
        <taxon>Gunneridae</taxon>
        <taxon>Pentapetalae</taxon>
        <taxon>asterids</taxon>
        <taxon>Ericales</taxon>
        <taxon>Ericaceae</taxon>
        <taxon>Vaccinioideae</taxon>
        <taxon>Vaccinieae</taxon>
        <taxon>Vaccinium</taxon>
    </lineage>
</organism>
<evidence type="ECO:0000313" key="1">
    <source>
        <dbReference type="EMBL" id="KAH7851013.1"/>
    </source>
</evidence>
<reference evidence="1 2" key="1">
    <citation type="journal article" date="2021" name="Hortic Res">
        <title>High-quality reference genome and annotation aids understanding of berry development for evergreen blueberry (Vaccinium darrowii).</title>
        <authorList>
            <person name="Yu J."/>
            <person name="Hulse-Kemp A.M."/>
            <person name="Babiker E."/>
            <person name="Staton M."/>
        </authorList>
    </citation>
    <scope>NUCLEOTIDE SEQUENCE [LARGE SCALE GENOMIC DNA]</scope>
    <source>
        <strain evidence="2">cv. NJ 8807/NJ 8810</strain>
        <tissue evidence="1">Young leaf</tissue>
    </source>
</reference>
<dbReference type="Proteomes" id="UP000828048">
    <property type="component" value="Chromosome 8"/>
</dbReference>
<gene>
    <name evidence="1" type="ORF">Vadar_006021</name>
</gene>
<comment type="caution">
    <text evidence="1">The sequence shown here is derived from an EMBL/GenBank/DDBJ whole genome shotgun (WGS) entry which is preliminary data.</text>
</comment>
<evidence type="ECO:0000313" key="2">
    <source>
        <dbReference type="Proteomes" id="UP000828048"/>
    </source>
</evidence>
<sequence>MASPLAVAPSPPLRCFHSLSPLFPTSGWNISRFSIGKLSLFSSIDIKGWQKRQTLICAVNQDAEESFKKIVEVDRLIDTMRDANGNELQKLVVENILAFNESFWLRLAARTETCKSEDDKKDYEEFASTLMSIVDRVVNKTNEKIEVSTDVLKEIIKPALDEVEEIPWPPRDPETIKLMEREINQKEQEGQLDEGFLSEVNAQLRKAKEDGDNPGLQAMLQKVFQLYASKVLSRRSYAKKGNEVLKAEMFLETIIKAPEEEWNKLLIDGITLGKGEISPEELYSVIKKRIERTLIRTDGGSYEQRVLVEYLKGIQKRAEEVVQCTQSDSSFCLPDLRICVKMLTKFETKSNRVKGLSFHSKRPWILASLHSGVIQLWDYRMGTLIDRFDEHDGPVRGVHFHKSQPLFVSGGDDYKIKVWNYKLHRCLFTLLGHLDYIRTVQFHHEYPWIVSSSDDQTIRVWNWQSRTCISVLTGHNHYVMCATFHPREDLIVSASLDQTVRVWDIGSLKKKTASPADDILRLSQMNADLFGGVDAVVKYVLEGHDRGVNWAAFHPTLPLIVSGADDRQVKLWRMNETKAWEVDTLRGHSNNVSCVMFHAKQDIIVSNSEDKSIRVWDATKRTGVQTFRREHDRFWILAAHPEMNLLAAGHDSGMIVFKLERERPAFSVSGDSMFYAKDRFLRFYEFPTQRDTQVIPIRRPGSTSLNQGPRTLSYSPTENAVLICSDVDGGSYELYVVPKDSISRGEIVQEAKRGSGGSAVFVARNRFAVLEKSSNQVLVKNLKNEIVKKSSLPIAADAIFYAGTGNLLCRAEDKVVIFDLQQRMVLGELPTPFVKYIVWSNDMESVALLSKHAIVIASKRLVHQCTLHETIRVKSGAWDDNGVFIYTTLNHIKYCLPNGDSGIIRTLDVPIYITRVLGSTIFCLDRDGKNRVIAIDATEYIFKLSLMKKKYDHVMSMIRNSQLCGQAMIAYLQQKGFPEVALHFVKDERTRFNLALESGNIETAVASAKVIDEKDHWYRLGVEALRQGNAGIVEYAYQKTKNFERLSFLYLITGNMEKLSKMLKIAEVKGDVMGQFHNALYLGDVRERVKILENTGHLPLAYVTASVHGLSDVSERLALELGDNAPKLPKGKAPPSLLMPPTPVISSGDWPLLRVMRGIFEGALDNIGRGAPEEDEEAADADWGEELDMVDADGLPNGDIGMVLEDGEVPEGENDEEEGGWDLEDLELPPEADTPKNSVNTRSSVFVAPTPGMPVSQIWTQRSSLAAEHAAAGNFDTAMRLLSRQLGIKNFAPLRPMFLDLHSGSHSFLRAFSNSPVLSLAIERGWSESSSPNVRGPPALVFSFSQLEEKLKAGYRSTTAGKFTEALRLFLNILHTIPFVVVESRREVDEVKELVIIVREYVLGLQMEVKRKEMKDDTNRQQELAAYFTHCNLQTPHLRLALQNAMTICYKAKNHNTAANFARRLLETNPTNENQASKARQVLQQAEKNMKDVAELNYDFRNPFVICGATYVPIYRGQKDVSCPYCGSRFVPSQEGQLCAVCDLAVVGADASGLLCSPSQIR</sequence>
<protein>
    <submittedName>
        <fullName evidence="1">Uncharacterized protein</fullName>
    </submittedName>
</protein>
<accession>A0ACB7YC45</accession>